<organism evidence="1 2">
    <name type="scientific">Nepenthes gracilis</name>
    <name type="common">Slender pitcher plant</name>
    <dbReference type="NCBI Taxonomy" id="150966"/>
    <lineage>
        <taxon>Eukaryota</taxon>
        <taxon>Viridiplantae</taxon>
        <taxon>Streptophyta</taxon>
        <taxon>Embryophyta</taxon>
        <taxon>Tracheophyta</taxon>
        <taxon>Spermatophyta</taxon>
        <taxon>Magnoliopsida</taxon>
        <taxon>eudicotyledons</taxon>
        <taxon>Gunneridae</taxon>
        <taxon>Pentapetalae</taxon>
        <taxon>Caryophyllales</taxon>
        <taxon>Nepenthaceae</taxon>
        <taxon>Nepenthes</taxon>
    </lineage>
</organism>
<evidence type="ECO:0000313" key="2">
    <source>
        <dbReference type="Proteomes" id="UP001279734"/>
    </source>
</evidence>
<dbReference type="EMBL" id="BSYO01000037">
    <property type="protein sequence ID" value="GMH29957.1"/>
    <property type="molecule type" value="Genomic_DNA"/>
</dbReference>
<reference evidence="1" key="1">
    <citation type="submission" date="2023-05" db="EMBL/GenBank/DDBJ databases">
        <title>Nepenthes gracilis genome sequencing.</title>
        <authorList>
            <person name="Fukushima K."/>
        </authorList>
    </citation>
    <scope>NUCLEOTIDE SEQUENCE</scope>
    <source>
        <strain evidence="1">SING2019-196</strain>
    </source>
</reference>
<evidence type="ECO:0000313" key="1">
    <source>
        <dbReference type="EMBL" id="GMH29957.1"/>
    </source>
</evidence>
<protein>
    <submittedName>
        <fullName evidence="1">Uncharacterized protein</fullName>
    </submittedName>
</protein>
<keyword evidence="2" id="KW-1185">Reference proteome</keyword>
<gene>
    <name evidence="1" type="ORF">Nepgr_031800</name>
</gene>
<dbReference type="Proteomes" id="UP001279734">
    <property type="component" value="Unassembled WGS sequence"/>
</dbReference>
<proteinExistence type="predicted"/>
<name>A0AAD3TJH8_NEPGR</name>
<dbReference type="AlphaFoldDB" id="A0AAD3TJH8"/>
<sequence>MHVRIFSAAPTRGGGLLPRKKIGHTAHQCNPIMKYKPTGDTSVGPVASAFLDVLVAIAKPQNEDLGLADEHLNSCHPYATCLDQVTDAFSPELVMDVQTVVLQPDDEAEKPTVSDRDDLGNPMHASALVEVVHEIRSSSTELLVTGALAVELQCCKNDGPNYVSQGVSLDGVQVGWEPDQTLPQKPNDGGSTGPVAPTIVEEDQEDFSNLNLVALWMVLNSNASQAYLASLTPKGLQTINGLLDKCSSAESKALSTSSPRVVADQDSLPEKNLSAWGSVILLDGLGDWSSNCRWVSEVVEMGRPIESAVSLGCVGVFDMHSISLMVRIFGAQGLWYTRTMGCKSLEAYPGWLAWWESVFEVVRFGLLSSEQIYALVYWAAEVGGIWQVISFSGGSMGFCCWSSTALAEILFDVVSG</sequence>
<accession>A0AAD3TJH8</accession>
<comment type="caution">
    <text evidence="1">The sequence shown here is derived from an EMBL/GenBank/DDBJ whole genome shotgun (WGS) entry which is preliminary data.</text>
</comment>